<evidence type="ECO:0000256" key="6">
    <source>
        <dbReference type="ARBA" id="ARBA00022485"/>
    </source>
</evidence>
<evidence type="ECO:0000256" key="11">
    <source>
        <dbReference type="ARBA" id="ARBA00023004"/>
    </source>
</evidence>
<evidence type="ECO:0000256" key="17">
    <source>
        <dbReference type="HAMAP-Rule" id="MF_02089"/>
    </source>
</evidence>
<evidence type="ECO:0000256" key="14">
    <source>
        <dbReference type="ARBA" id="ARBA00023284"/>
    </source>
</evidence>
<keyword evidence="7 17" id="KW-0819">tRNA processing</keyword>
<dbReference type="PATRIC" id="fig|1423726.3.peg.1400"/>
<name>A0A0R1H2F3_9LACO</name>
<dbReference type="UniPathway" id="UPA00392"/>
<evidence type="ECO:0000256" key="3">
    <source>
        <dbReference type="ARBA" id="ARBA00008207"/>
    </source>
</evidence>
<comment type="catalytic activity">
    <reaction evidence="16 17">
        <text>epoxyqueuosine(34) in tRNA + AH2 = queuosine(34) in tRNA + A + H2O</text>
        <dbReference type="Rhea" id="RHEA:32159"/>
        <dbReference type="Rhea" id="RHEA-COMP:18571"/>
        <dbReference type="Rhea" id="RHEA-COMP:18582"/>
        <dbReference type="ChEBI" id="CHEBI:13193"/>
        <dbReference type="ChEBI" id="CHEBI:15377"/>
        <dbReference type="ChEBI" id="CHEBI:17499"/>
        <dbReference type="ChEBI" id="CHEBI:194431"/>
        <dbReference type="ChEBI" id="CHEBI:194443"/>
        <dbReference type="EC" id="1.17.99.6"/>
    </reaction>
</comment>
<keyword evidence="19" id="KW-1185">Reference proteome</keyword>
<dbReference type="AlphaFoldDB" id="A0A0R1H2F3"/>
<accession>A0A0R1H2F3</accession>
<dbReference type="HAMAP" id="MF_02089">
    <property type="entry name" value="QueH"/>
    <property type="match status" value="1"/>
</dbReference>
<dbReference type="RefSeq" id="WP_057903847.1">
    <property type="nucleotide sequence ID" value="NZ_AZDA01000021.1"/>
</dbReference>
<evidence type="ECO:0000256" key="1">
    <source>
        <dbReference type="ARBA" id="ARBA00002268"/>
    </source>
</evidence>
<comment type="caution">
    <text evidence="18">The sequence shown here is derived from an EMBL/GenBank/DDBJ whole genome shotgun (WGS) entry which is preliminary data.</text>
</comment>
<dbReference type="GO" id="GO:0008616">
    <property type="term" value="P:tRNA queuosine(34) biosynthetic process"/>
    <property type="evidence" value="ECO:0007669"/>
    <property type="project" value="UniProtKB-UniRule"/>
</dbReference>
<evidence type="ECO:0000256" key="15">
    <source>
        <dbReference type="ARBA" id="ARBA00031446"/>
    </source>
</evidence>
<comment type="function">
    <text evidence="1 17">Catalyzes the conversion of epoxyqueuosine (oQ) to queuosine (Q), which is a hypermodified base found in the wobble positions of tRNA(Asp), tRNA(Asn), tRNA(His) and tRNA(Tyr).</text>
</comment>
<dbReference type="Pfam" id="PF02677">
    <property type="entry name" value="QueH"/>
    <property type="match status" value="1"/>
</dbReference>
<feature type="binding site" evidence="17">
    <location>
        <position position="131"/>
    </location>
    <ligand>
        <name>[4Fe-4S] cluster</name>
        <dbReference type="ChEBI" id="CHEBI:49883"/>
    </ligand>
</feature>
<feature type="binding site" evidence="17">
    <location>
        <position position="45"/>
    </location>
    <ligand>
        <name>[4Fe-4S] cluster</name>
        <dbReference type="ChEBI" id="CHEBI:49883"/>
    </ligand>
</feature>
<keyword evidence="11 17" id="KW-0408">Iron</keyword>
<feature type="binding site" evidence="17">
    <location>
        <position position="128"/>
    </location>
    <ligand>
        <name>[4Fe-4S] cluster</name>
        <dbReference type="ChEBI" id="CHEBI:49883"/>
    </ligand>
</feature>
<keyword evidence="13 17" id="KW-1015">Disulfide bond</keyword>
<evidence type="ECO:0000256" key="7">
    <source>
        <dbReference type="ARBA" id="ARBA00022694"/>
    </source>
</evidence>
<proteinExistence type="inferred from homology"/>
<dbReference type="OrthoDB" id="9801033at2"/>
<keyword evidence="9 17" id="KW-0671">Queuosine biosynthesis</keyword>
<dbReference type="PANTHER" id="PTHR36701:SF1">
    <property type="entry name" value="EPOXYQUEUOSINE REDUCTASE QUEH"/>
    <property type="match status" value="1"/>
</dbReference>
<evidence type="ECO:0000256" key="13">
    <source>
        <dbReference type="ARBA" id="ARBA00023157"/>
    </source>
</evidence>
<keyword evidence="14 17" id="KW-0676">Redox-active center</keyword>
<evidence type="ECO:0000256" key="2">
    <source>
        <dbReference type="ARBA" id="ARBA00004691"/>
    </source>
</evidence>
<dbReference type="GO" id="GO:0051539">
    <property type="term" value="F:4 iron, 4 sulfur cluster binding"/>
    <property type="evidence" value="ECO:0007669"/>
    <property type="project" value="UniProtKB-UniRule"/>
</dbReference>
<comment type="similarity">
    <text evidence="3 17">Belongs to the QueH family.</text>
</comment>
<organism evidence="18 19">
    <name type="scientific">Loigolactobacillus bifermentans DSM 20003</name>
    <dbReference type="NCBI Taxonomy" id="1423726"/>
    <lineage>
        <taxon>Bacteria</taxon>
        <taxon>Bacillati</taxon>
        <taxon>Bacillota</taxon>
        <taxon>Bacilli</taxon>
        <taxon>Lactobacillales</taxon>
        <taxon>Lactobacillaceae</taxon>
        <taxon>Loigolactobacillus</taxon>
    </lineage>
</organism>
<dbReference type="EC" id="1.17.99.6" evidence="4 17"/>
<evidence type="ECO:0000256" key="5">
    <source>
        <dbReference type="ARBA" id="ARBA00016895"/>
    </source>
</evidence>
<evidence type="ECO:0000256" key="10">
    <source>
        <dbReference type="ARBA" id="ARBA00023002"/>
    </source>
</evidence>
<gene>
    <name evidence="17" type="primary">queH</name>
    <name evidence="18" type="ORF">FC07_GL001354</name>
</gene>
<dbReference type="Proteomes" id="UP000051461">
    <property type="component" value="Unassembled WGS sequence"/>
</dbReference>
<reference evidence="18 19" key="1">
    <citation type="journal article" date="2015" name="Genome Announc.">
        <title>Expanding the biotechnology potential of lactobacilli through comparative genomics of 213 strains and associated genera.</title>
        <authorList>
            <person name="Sun Z."/>
            <person name="Harris H.M."/>
            <person name="McCann A."/>
            <person name="Guo C."/>
            <person name="Argimon S."/>
            <person name="Zhang W."/>
            <person name="Yang X."/>
            <person name="Jeffery I.B."/>
            <person name="Cooney J.C."/>
            <person name="Kagawa T.F."/>
            <person name="Liu W."/>
            <person name="Song Y."/>
            <person name="Salvetti E."/>
            <person name="Wrobel A."/>
            <person name="Rasinkangas P."/>
            <person name="Parkhill J."/>
            <person name="Rea M.C."/>
            <person name="O'Sullivan O."/>
            <person name="Ritari J."/>
            <person name="Douillard F.P."/>
            <person name="Paul Ross R."/>
            <person name="Yang R."/>
            <person name="Briner A.E."/>
            <person name="Felis G.E."/>
            <person name="de Vos W.M."/>
            <person name="Barrangou R."/>
            <person name="Klaenhammer T.R."/>
            <person name="Caufield P.W."/>
            <person name="Cui Y."/>
            <person name="Zhang H."/>
            <person name="O'Toole P.W."/>
        </authorList>
    </citation>
    <scope>NUCLEOTIDE SEQUENCE [LARGE SCALE GENOMIC DNA]</scope>
    <source>
        <strain evidence="18 19">DSM 20003</strain>
    </source>
</reference>
<keyword evidence="8 17" id="KW-0479">Metal-binding</keyword>
<feature type="disulfide bond" description="Redox-active" evidence="17">
    <location>
        <begin position="210"/>
        <end position="212"/>
    </location>
</feature>
<evidence type="ECO:0000256" key="12">
    <source>
        <dbReference type="ARBA" id="ARBA00023014"/>
    </source>
</evidence>
<evidence type="ECO:0000313" key="19">
    <source>
        <dbReference type="Proteomes" id="UP000051461"/>
    </source>
</evidence>
<keyword evidence="12 17" id="KW-0411">Iron-sulfur</keyword>
<keyword evidence="10 17" id="KW-0560">Oxidoreductase</keyword>
<dbReference type="GO" id="GO:0046872">
    <property type="term" value="F:metal ion binding"/>
    <property type="evidence" value="ECO:0007669"/>
    <property type="project" value="UniProtKB-KW"/>
</dbReference>
<protein>
    <recommendedName>
        <fullName evidence="5 17">Epoxyqueuosine reductase QueH</fullName>
        <ecNumber evidence="4 17">1.17.99.6</ecNumber>
    </recommendedName>
    <alternativeName>
        <fullName evidence="15 17">Queuosine biosynthesis protein QueH</fullName>
    </alternativeName>
</protein>
<evidence type="ECO:0000256" key="16">
    <source>
        <dbReference type="ARBA" id="ARBA00047415"/>
    </source>
</evidence>
<dbReference type="STRING" id="1423726.FC07_GL001354"/>
<dbReference type="EMBL" id="AZDA01000021">
    <property type="protein sequence ID" value="KRK40153.1"/>
    <property type="molecule type" value="Genomic_DNA"/>
</dbReference>
<dbReference type="GO" id="GO:0052693">
    <property type="term" value="F:epoxyqueuosine reductase activity"/>
    <property type="evidence" value="ECO:0007669"/>
    <property type="project" value="UniProtKB-UniRule"/>
</dbReference>
<evidence type="ECO:0000313" key="18">
    <source>
        <dbReference type="EMBL" id="KRK40153.1"/>
    </source>
</evidence>
<keyword evidence="6 17" id="KW-0004">4Fe-4S</keyword>
<dbReference type="PANTHER" id="PTHR36701">
    <property type="entry name" value="EPOXYQUEUOSINE REDUCTASE QUEH"/>
    <property type="match status" value="1"/>
</dbReference>
<comment type="pathway">
    <text evidence="2 17">tRNA modification; tRNA-queuosine biosynthesis.</text>
</comment>
<evidence type="ECO:0000256" key="4">
    <source>
        <dbReference type="ARBA" id="ARBA00012622"/>
    </source>
</evidence>
<evidence type="ECO:0000256" key="9">
    <source>
        <dbReference type="ARBA" id="ARBA00022785"/>
    </source>
</evidence>
<sequence length="253" mass="29815">MLEYDEVAQQFEKNQKINFDVILQKLVKKWQADSKRPQILLHSCCAPCSTYTLEYLTQFADVTVYYANSNIHPQAEYERRKYYQQKFITDFNEQAQQNVHFISAPYQPSQWIATMKDLEKEPEGGARCRVCYDYRLEQVAEKAQELGFDYFGSALTISPHKNSQVINELGFEVQHLYDVAYLPSDFKKRGGYRRSVDMCNEYDIYRQCYCGCLFAARQQDLDLKQINREAKAFMQDHAHENFDKIAFHFTTVS</sequence>
<dbReference type="InterPro" id="IPR003828">
    <property type="entry name" value="QueH"/>
</dbReference>
<feature type="binding site" evidence="17">
    <location>
        <position position="44"/>
    </location>
    <ligand>
        <name>[4Fe-4S] cluster</name>
        <dbReference type="ChEBI" id="CHEBI:49883"/>
    </ligand>
</feature>
<evidence type="ECO:0000256" key="8">
    <source>
        <dbReference type="ARBA" id="ARBA00022723"/>
    </source>
</evidence>